<comment type="caution">
    <text evidence="1">The sequence shown here is derived from an EMBL/GenBank/DDBJ whole genome shotgun (WGS) entry which is preliminary data.</text>
</comment>
<evidence type="ECO:0000313" key="1">
    <source>
        <dbReference type="EMBL" id="KAJ3488256.1"/>
    </source>
</evidence>
<keyword evidence="2" id="KW-1185">Reference proteome</keyword>
<sequence length="352" mass="40069">MISQPSITELAPQGCSYNPDKPNILFFPMTPVQNPRYSSAVIVNPTYIHVPPGCNVTAAGVELPVDWVRFTHPEGAVYFVNTTLHIVTDVQMQDAAVQAHMLEVIDQFQGWLTGLKISLPVYHEVYLLPDGIGSDKCKYYFVDHGARAQFWVESVESCGLGLPPAVSLEHLRCVFHEYYWTHMEFFPHQVVPVELRLDLLGVLRHARGDQMTSDYSTFPFDAEQCAKFINLLDISPAASENSYLTCVIGRIWALTFRHRFDHFYGQSCARLGRDQKRLEQSPEHRTCVMKAASWVLFNFPLVLKAEFDTLPTDNLLYVIHWRKFISSLRAQWQDSLKISIGLLMLVSDGLLC</sequence>
<organism evidence="1 2">
    <name type="scientific">Meripilus lineatus</name>
    <dbReference type="NCBI Taxonomy" id="2056292"/>
    <lineage>
        <taxon>Eukaryota</taxon>
        <taxon>Fungi</taxon>
        <taxon>Dikarya</taxon>
        <taxon>Basidiomycota</taxon>
        <taxon>Agaricomycotina</taxon>
        <taxon>Agaricomycetes</taxon>
        <taxon>Polyporales</taxon>
        <taxon>Meripilaceae</taxon>
        <taxon>Meripilus</taxon>
    </lineage>
</organism>
<proteinExistence type="predicted"/>
<accession>A0AAD5V7S2</accession>
<reference evidence="1" key="1">
    <citation type="submission" date="2022-07" db="EMBL/GenBank/DDBJ databases">
        <title>Genome Sequence of Physisporinus lineatus.</title>
        <authorList>
            <person name="Buettner E."/>
        </authorList>
    </citation>
    <scope>NUCLEOTIDE SEQUENCE</scope>
    <source>
        <strain evidence="1">VT162</strain>
    </source>
</reference>
<protein>
    <submittedName>
        <fullName evidence="1">Uncharacterized protein</fullName>
    </submittedName>
</protein>
<name>A0AAD5V7S2_9APHY</name>
<dbReference type="Proteomes" id="UP001212997">
    <property type="component" value="Unassembled WGS sequence"/>
</dbReference>
<dbReference type="AlphaFoldDB" id="A0AAD5V7S2"/>
<evidence type="ECO:0000313" key="2">
    <source>
        <dbReference type="Proteomes" id="UP001212997"/>
    </source>
</evidence>
<dbReference type="EMBL" id="JANAWD010000071">
    <property type="protein sequence ID" value="KAJ3488256.1"/>
    <property type="molecule type" value="Genomic_DNA"/>
</dbReference>
<gene>
    <name evidence="1" type="ORF">NLI96_g2973</name>
</gene>